<name>A0A929MNH1_ABIDE</name>
<dbReference type="PROSITE" id="PS50885">
    <property type="entry name" value="HAMP"/>
    <property type="match status" value="1"/>
</dbReference>
<reference evidence="14" key="1">
    <citation type="submission" date="2020-04" db="EMBL/GenBank/DDBJ databases">
        <title>Deep metagenomics examines the oral microbiome during advanced dental caries in children, revealing novel taxa and co-occurrences with host molecules.</title>
        <authorList>
            <person name="Baker J.L."/>
            <person name="Morton J.T."/>
            <person name="Dinis M."/>
            <person name="Alvarez R."/>
            <person name="Tran N.C."/>
            <person name="Knight R."/>
            <person name="Edlund A."/>
        </authorList>
    </citation>
    <scope>NUCLEOTIDE SEQUENCE</scope>
    <source>
        <strain evidence="14">JCVI_23_bin.16</strain>
    </source>
</reference>
<evidence type="ECO:0000256" key="1">
    <source>
        <dbReference type="ARBA" id="ARBA00004651"/>
    </source>
</evidence>
<dbReference type="Pfam" id="PF02518">
    <property type="entry name" value="HATPase_c"/>
    <property type="match status" value="1"/>
</dbReference>
<dbReference type="GO" id="GO:0005886">
    <property type="term" value="C:plasma membrane"/>
    <property type="evidence" value="ECO:0007669"/>
    <property type="project" value="UniProtKB-SubCell"/>
</dbReference>
<comment type="subcellular location">
    <subcellularLocation>
        <location evidence="1">Cell membrane</location>
        <topology evidence="1">Multi-pass membrane protein</topology>
    </subcellularLocation>
</comment>
<dbReference type="InterPro" id="IPR003594">
    <property type="entry name" value="HATPase_dom"/>
</dbReference>
<keyword evidence="7 14" id="KW-0418">Kinase</keyword>
<dbReference type="CDD" id="cd06225">
    <property type="entry name" value="HAMP"/>
    <property type="match status" value="1"/>
</dbReference>
<evidence type="ECO:0000256" key="8">
    <source>
        <dbReference type="ARBA" id="ARBA00022840"/>
    </source>
</evidence>
<dbReference type="Pfam" id="PF06580">
    <property type="entry name" value="His_kinase"/>
    <property type="match status" value="1"/>
</dbReference>
<feature type="transmembrane region" description="Helical" evidence="12">
    <location>
        <begin position="12"/>
        <end position="36"/>
    </location>
</feature>
<keyword evidence="9 12" id="KW-1133">Transmembrane helix</keyword>
<keyword evidence="8" id="KW-0067">ATP-binding</keyword>
<evidence type="ECO:0000256" key="7">
    <source>
        <dbReference type="ARBA" id="ARBA00022777"/>
    </source>
</evidence>
<keyword evidence="11 12" id="KW-0472">Membrane</keyword>
<dbReference type="SUPFAM" id="SSF55874">
    <property type="entry name" value="ATPase domain of HSP90 chaperone/DNA topoisomerase II/histidine kinase"/>
    <property type="match status" value="1"/>
</dbReference>
<protein>
    <submittedName>
        <fullName evidence="14">Sensor histidine kinase</fullName>
    </submittedName>
</protein>
<keyword evidence="4" id="KW-0808">Transferase</keyword>
<feature type="domain" description="HAMP" evidence="13">
    <location>
        <begin position="290"/>
        <end position="343"/>
    </location>
</feature>
<dbReference type="Pfam" id="PF00672">
    <property type="entry name" value="HAMP"/>
    <property type="match status" value="1"/>
</dbReference>
<evidence type="ECO:0000256" key="10">
    <source>
        <dbReference type="ARBA" id="ARBA00023012"/>
    </source>
</evidence>
<evidence type="ECO:0000259" key="13">
    <source>
        <dbReference type="PROSITE" id="PS50885"/>
    </source>
</evidence>
<dbReference type="AlphaFoldDB" id="A0A929MNH1"/>
<dbReference type="Gene3D" id="6.10.340.10">
    <property type="match status" value="1"/>
</dbReference>
<keyword evidence="3" id="KW-0597">Phosphoprotein</keyword>
<evidence type="ECO:0000313" key="15">
    <source>
        <dbReference type="Proteomes" id="UP000757900"/>
    </source>
</evidence>
<proteinExistence type="predicted"/>
<gene>
    <name evidence="14" type="ORF">HXK00_03025</name>
</gene>
<evidence type="ECO:0000256" key="4">
    <source>
        <dbReference type="ARBA" id="ARBA00022679"/>
    </source>
</evidence>
<dbReference type="PANTHER" id="PTHR34220:SF11">
    <property type="entry name" value="SENSOR PROTEIN KINASE HPTS"/>
    <property type="match status" value="1"/>
</dbReference>
<dbReference type="InterPro" id="IPR010559">
    <property type="entry name" value="Sig_transdc_His_kin_internal"/>
</dbReference>
<dbReference type="PANTHER" id="PTHR34220">
    <property type="entry name" value="SENSOR HISTIDINE KINASE YPDA"/>
    <property type="match status" value="1"/>
</dbReference>
<dbReference type="InterPro" id="IPR036890">
    <property type="entry name" value="HATPase_C_sf"/>
</dbReference>
<feature type="transmembrane region" description="Helical" evidence="12">
    <location>
        <begin position="267"/>
        <end position="289"/>
    </location>
</feature>
<keyword evidence="6" id="KW-0547">Nucleotide-binding</keyword>
<keyword evidence="2" id="KW-1003">Cell membrane</keyword>
<dbReference type="InterPro" id="IPR050640">
    <property type="entry name" value="Bact_2-comp_sensor_kinase"/>
</dbReference>
<dbReference type="InterPro" id="IPR003660">
    <property type="entry name" value="HAMP_dom"/>
</dbReference>
<dbReference type="Gene3D" id="3.30.565.10">
    <property type="entry name" value="Histidine kinase-like ATPase, C-terminal domain"/>
    <property type="match status" value="1"/>
</dbReference>
<keyword evidence="5 12" id="KW-0812">Transmembrane</keyword>
<evidence type="ECO:0000256" key="6">
    <source>
        <dbReference type="ARBA" id="ARBA00022741"/>
    </source>
</evidence>
<dbReference type="GO" id="GO:0005524">
    <property type="term" value="F:ATP binding"/>
    <property type="evidence" value="ECO:0007669"/>
    <property type="project" value="UniProtKB-KW"/>
</dbReference>
<evidence type="ECO:0000256" key="2">
    <source>
        <dbReference type="ARBA" id="ARBA00022475"/>
    </source>
</evidence>
<sequence length="575" mass="66146">MSQKNPNRFSRLLRYYATLILVLVFLLPLVAGYLLYQHNVNNALAELNLMHYHIQTELSQADQDTQKIAQKLTESTKQIEALRHYANYSYQESLESFLMNRQYNLYLPDKLYRLHREFQDITSILIHVDNAKELIVSTADNTRGRKMMPSDISKEEGKEIGFDRPLFDLRSGHSLGQVQVNYHADRFFQGLAESPLLTKAQTVVVDAKLKRMLLERGNLSQDKLQAVIKGENSLSGYLISRMETGEDLLIISLLPKSIIWERVTGPVLVITLITILVAGILLALLYRFFGAYSNQVHDMVTTLNRIGEGQFYYRIREADKQDELREITHSINTMLDQYQVNIQELYSMEAREHEAILKALQSQINPHFMYNTLEFIRMSALTEGADELADIVYDFAALLRNNISDEKETTLERELSFCRKYIHLYQVRYPNKLQLEIEVAPECQAFVLPKFTLQPLIENYFVHGVDFARSDNRLAIKVWLEDLTDQASLTSRLWIEVSDNGRGMSPETLNALNQGLREGARPIEPNGRQSIGIFNVAERLHHYFGGEATLSYQINEEGGVRVWLNCPFNPTHSAS</sequence>
<evidence type="ECO:0000313" key="14">
    <source>
        <dbReference type="EMBL" id="MBF0934603.1"/>
    </source>
</evidence>
<evidence type="ECO:0000256" key="9">
    <source>
        <dbReference type="ARBA" id="ARBA00022989"/>
    </source>
</evidence>
<dbReference type="EMBL" id="JABZFV010000041">
    <property type="protein sequence ID" value="MBF0934603.1"/>
    <property type="molecule type" value="Genomic_DNA"/>
</dbReference>
<accession>A0A929MNH1</accession>
<dbReference type="Proteomes" id="UP000757900">
    <property type="component" value="Unassembled WGS sequence"/>
</dbReference>
<keyword evidence="10" id="KW-0902">Two-component regulatory system</keyword>
<evidence type="ECO:0000256" key="11">
    <source>
        <dbReference type="ARBA" id="ARBA00023136"/>
    </source>
</evidence>
<evidence type="ECO:0000256" key="3">
    <source>
        <dbReference type="ARBA" id="ARBA00022553"/>
    </source>
</evidence>
<evidence type="ECO:0000256" key="12">
    <source>
        <dbReference type="SAM" id="Phobius"/>
    </source>
</evidence>
<organism evidence="14 15">
    <name type="scientific">Abiotrophia defectiva</name>
    <name type="common">Streptococcus defectivus</name>
    <dbReference type="NCBI Taxonomy" id="46125"/>
    <lineage>
        <taxon>Bacteria</taxon>
        <taxon>Bacillati</taxon>
        <taxon>Bacillota</taxon>
        <taxon>Bacilli</taxon>
        <taxon>Lactobacillales</taxon>
        <taxon>Aerococcaceae</taxon>
        <taxon>Abiotrophia</taxon>
    </lineage>
</organism>
<comment type="caution">
    <text evidence="14">The sequence shown here is derived from an EMBL/GenBank/DDBJ whole genome shotgun (WGS) entry which is preliminary data.</text>
</comment>
<dbReference type="GO" id="GO:0000155">
    <property type="term" value="F:phosphorelay sensor kinase activity"/>
    <property type="evidence" value="ECO:0007669"/>
    <property type="project" value="InterPro"/>
</dbReference>
<evidence type="ECO:0000256" key="5">
    <source>
        <dbReference type="ARBA" id="ARBA00022692"/>
    </source>
</evidence>